<dbReference type="CDD" id="cd02947">
    <property type="entry name" value="TRX_family"/>
    <property type="match status" value="1"/>
</dbReference>
<proteinExistence type="predicted"/>
<dbReference type="AlphaFoldDB" id="A0A0G3G0Z0"/>
<reference evidence="3 4" key="1">
    <citation type="submission" date="2015-04" db="EMBL/GenBank/DDBJ databases">
        <title>Complete Sequence for the Genome of the Thioalkalivibrio versutus D301.</title>
        <authorList>
            <person name="Mu T."/>
            <person name="Zhou J."/>
            <person name="Xu X."/>
        </authorList>
    </citation>
    <scope>NUCLEOTIDE SEQUENCE [LARGE SCALE GENOMIC DNA]</scope>
    <source>
        <strain evidence="3 4">D301</strain>
    </source>
</reference>
<dbReference type="PROSITE" id="PS00194">
    <property type="entry name" value="THIOREDOXIN_1"/>
    <property type="match status" value="1"/>
</dbReference>
<dbReference type="InterPro" id="IPR013766">
    <property type="entry name" value="Thioredoxin_domain"/>
</dbReference>
<dbReference type="Gene3D" id="3.40.30.10">
    <property type="entry name" value="Glutaredoxin"/>
    <property type="match status" value="1"/>
</dbReference>
<dbReference type="SUPFAM" id="SSF52833">
    <property type="entry name" value="Thioredoxin-like"/>
    <property type="match status" value="1"/>
</dbReference>
<dbReference type="InterPro" id="IPR017937">
    <property type="entry name" value="Thioredoxin_CS"/>
</dbReference>
<dbReference type="STRING" id="106634.TVD_01175"/>
<dbReference type="KEGG" id="tvr:TVD_01175"/>
<protein>
    <submittedName>
        <fullName evidence="3">Glutaredoxin</fullName>
    </submittedName>
</protein>
<dbReference type="RefSeq" id="WP_018168378.1">
    <property type="nucleotide sequence ID" value="NZ_CP011367.1"/>
</dbReference>
<evidence type="ECO:0000256" key="1">
    <source>
        <dbReference type="ARBA" id="ARBA00023284"/>
    </source>
</evidence>
<accession>A0A0G3G0Z0</accession>
<dbReference type="EMBL" id="CP011367">
    <property type="protein sequence ID" value="AKJ94064.1"/>
    <property type="molecule type" value="Genomic_DNA"/>
</dbReference>
<dbReference type="GO" id="GO:0015036">
    <property type="term" value="F:disulfide oxidoreductase activity"/>
    <property type="evidence" value="ECO:0007669"/>
    <property type="project" value="UniProtKB-ARBA"/>
</dbReference>
<dbReference type="InterPro" id="IPR036249">
    <property type="entry name" value="Thioredoxin-like_sf"/>
</dbReference>
<dbReference type="Pfam" id="PF00085">
    <property type="entry name" value="Thioredoxin"/>
    <property type="match status" value="1"/>
</dbReference>
<dbReference type="Proteomes" id="UP000064201">
    <property type="component" value="Chromosome"/>
</dbReference>
<keyword evidence="1" id="KW-0676">Redox-active center</keyword>
<name>A0A0G3G0Z0_9GAMM</name>
<sequence length="127" mass="13593">MTDVSGTAAAAGTDGSLPRLTQFDFHQRLMDVPGSAVILFTRQGCGACKVMGRVLAEWQAAADAPALFVVDAETDTALVREFEVFHLPALFVFQAGAYHGRLEAPPRLPLLREALTACLARPPEEAP</sequence>
<evidence type="ECO:0000313" key="3">
    <source>
        <dbReference type="EMBL" id="AKJ94064.1"/>
    </source>
</evidence>
<organism evidence="3 4">
    <name type="scientific">Thioalkalivibrio versutus</name>
    <dbReference type="NCBI Taxonomy" id="106634"/>
    <lineage>
        <taxon>Bacteria</taxon>
        <taxon>Pseudomonadati</taxon>
        <taxon>Pseudomonadota</taxon>
        <taxon>Gammaproteobacteria</taxon>
        <taxon>Chromatiales</taxon>
        <taxon>Ectothiorhodospiraceae</taxon>
        <taxon>Thioalkalivibrio</taxon>
    </lineage>
</organism>
<evidence type="ECO:0000259" key="2">
    <source>
        <dbReference type="Pfam" id="PF00085"/>
    </source>
</evidence>
<dbReference type="PATRIC" id="fig|106634.4.peg.241"/>
<evidence type="ECO:0000313" key="4">
    <source>
        <dbReference type="Proteomes" id="UP000064201"/>
    </source>
</evidence>
<keyword evidence="4" id="KW-1185">Reference proteome</keyword>
<dbReference type="OrthoDB" id="5295821at2"/>
<feature type="domain" description="Thioredoxin" evidence="2">
    <location>
        <begin position="20"/>
        <end position="104"/>
    </location>
</feature>
<gene>
    <name evidence="3" type="ORF">TVD_01175</name>
</gene>